<dbReference type="AlphaFoldDB" id="A0A382ZC28"/>
<reference evidence="5" key="1">
    <citation type="submission" date="2018-05" db="EMBL/GenBank/DDBJ databases">
        <authorList>
            <person name="Lanie J.A."/>
            <person name="Ng W.-L."/>
            <person name="Kazmierczak K.M."/>
            <person name="Andrzejewski T.M."/>
            <person name="Davidsen T.M."/>
            <person name="Wayne K.J."/>
            <person name="Tettelin H."/>
            <person name="Glass J.I."/>
            <person name="Rusch D."/>
            <person name="Podicherti R."/>
            <person name="Tsui H.-C.T."/>
            <person name="Winkler M.E."/>
        </authorList>
    </citation>
    <scope>NUCLEOTIDE SEQUENCE</scope>
</reference>
<dbReference type="Gene3D" id="3.40.605.10">
    <property type="entry name" value="Aldehyde Dehydrogenase, Chain A, domain 1"/>
    <property type="match status" value="1"/>
</dbReference>
<feature type="domain" description="Aldehyde dehydrogenase" evidence="4">
    <location>
        <begin position="23"/>
        <end position="151"/>
    </location>
</feature>
<dbReference type="InterPro" id="IPR015590">
    <property type="entry name" value="Aldehyde_DH_dom"/>
</dbReference>
<dbReference type="EMBL" id="UINC01182699">
    <property type="protein sequence ID" value="SVD93057.1"/>
    <property type="molecule type" value="Genomic_DNA"/>
</dbReference>
<evidence type="ECO:0000256" key="2">
    <source>
        <dbReference type="ARBA" id="ARBA00023002"/>
    </source>
</evidence>
<gene>
    <name evidence="5" type="ORF">METZ01_LOCUS445911</name>
</gene>
<dbReference type="PANTHER" id="PTHR43570">
    <property type="entry name" value="ALDEHYDE DEHYDROGENASE"/>
    <property type="match status" value="1"/>
</dbReference>
<dbReference type="GO" id="GO:0005737">
    <property type="term" value="C:cytoplasm"/>
    <property type="evidence" value="ECO:0007669"/>
    <property type="project" value="TreeGrafter"/>
</dbReference>
<evidence type="ECO:0000256" key="3">
    <source>
        <dbReference type="ARBA" id="ARBA00023027"/>
    </source>
</evidence>
<dbReference type="GO" id="GO:0006081">
    <property type="term" value="P:aldehyde metabolic process"/>
    <property type="evidence" value="ECO:0007669"/>
    <property type="project" value="InterPro"/>
</dbReference>
<evidence type="ECO:0000259" key="4">
    <source>
        <dbReference type="Pfam" id="PF00171"/>
    </source>
</evidence>
<dbReference type="InterPro" id="IPR016162">
    <property type="entry name" value="Ald_DH_N"/>
</dbReference>
<accession>A0A382ZC28</accession>
<sequence length="151" mass="17224">MFETQEAPTPKEDLLKHLRLMREAHLENPMPDLEKRKDRLRRLLEGFQERGEAFTQSISEDFGLRSTFETANYDITTTIGDLKHQLRNVARWMRPRKRSVPLYLLPGRARLLPQPLGVVGVISPWNFPLILSIAPVAGALAAGNRVMLKPS</sequence>
<organism evidence="5">
    <name type="scientific">marine metagenome</name>
    <dbReference type="NCBI Taxonomy" id="408172"/>
    <lineage>
        <taxon>unclassified sequences</taxon>
        <taxon>metagenomes</taxon>
        <taxon>ecological metagenomes</taxon>
    </lineage>
</organism>
<evidence type="ECO:0000313" key="5">
    <source>
        <dbReference type="EMBL" id="SVD93057.1"/>
    </source>
</evidence>
<dbReference type="PANTHER" id="PTHR43570:SF20">
    <property type="entry name" value="ALDEHYDE DEHYDROGENASE ALDX-RELATED"/>
    <property type="match status" value="1"/>
</dbReference>
<proteinExistence type="inferred from homology"/>
<dbReference type="SUPFAM" id="SSF53720">
    <property type="entry name" value="ALDH-like"/>
    <property type="match status" value="1"/>
</dbReference>
<comment type="similarity">
    <text evidence="1">Belongs to the aldehyde dehydrogenase family.</text>
</comment>
<keyword evidence="2" id="KW-0560">Oxidoreductase</keyword>
<keyword evidence="3" id="KW-0520">NAD</keyword>
<name>A0A382ZC28_9ZZZZ</name>
<dbReference type="Pfam" id="PF00171">
    <property type="entry name" value="Aldedh"/>
    <property type="match status" value="1"/>
</dbReference>
<feature type="non-terminal residue" evidence="5">
    <location>
        <position position="151"/>
    </location>
</feature>
<dbReference type="InterPro" id="IPR016161">
    <property type="entry name" value="Ald_DH/histidinol_DH"/>
</dbReference>
<dbReference type="GO" id="GO:0004029">
    <property type="term" value="F:aldehyde dehydrogenase (NAD+) activity"/>
    <property type="evidence" value="ECO:0007669"/>
    <property type="project" value="TreeGrafter"/>
</dbReference>
<dbReference type="InterPro" id="IPR012394">
    <property type="entry name" value="Aldehyde_DH_NAD(P)"/>
</dbReference>
<protein>
    <recommendedName>
        <fullName evidence="4">Aldehyde dehydrogenase domain-containing protein</fullName>
    </recommendedName>
</protein>
<evidence type="ECO:0000256" key="1">
    <source>
        <dbReference type="ARBA" id="ARBA00009986"/>
    </source>
</evidence>